<evidence type="ECO:0000313" key="3">
    <source>
        <dbReference type="EMBL" id="MBS5520403.1"/>
    </source>
</evidence>
<feature type="chain" id="PRO_5037783093" evidence="2">
    <location>
        <begin position="27"/>
        <end position="349"/>
    </location>
</feature>
<evidence type="ECO:0000313" key="4">
    <source>
        <dbReference type="Proteomes" id="UP000754226"/>
    </source>
</evidence>
<proteinExistence type="predicted"/>
<sequence length="349" mass="38496">MKFFHKALGLTLTALLLVPFFSQVSAAQPLKEAAPSTVNAAAGKKDPSMTLDFSKEDAAQKIILSAETLSDYYKTRKDQDLVYHVKGKMVSFLLSANLDVNGQIHLSPYSVSHSVGTVRTESLGGKQAASVPIEIYTEETPDAYVTYAKEKDLWVKDTVPKESDAAPLDMAAVKDFMSRSIRSAHVLSQDGGKEVILFRVDASEPLIGKAASKGILKYIGGSEEPLPDKYQKRFLDALAQQNYLVTIDEKTHLPVSYDADFTELVRTTILIQKEAEEEKRGKKLSTTQQAMATAFLESLSLKFHMDLSSERGKAIVIPKDVRSTKEEKKKEATRPAKEKNVPNSLHKAS</sequence>
<dbReference type="EMBL" id="JAGZCZ010000012">
    <property type="protein sequence ID" value="MBS5520403.1"/>
    <property type="molecule type" value="Genomic_DNA"/>
</dbReference>
<gene>
    <name evidence="3" type="ORF">KHX13_08865</name>
</gene>
<accession>A0A943I681</accession>
<feature type="compositionally biased region" description="Basic and acidic residues" evidence="1">
    <location>
        <begin position="318"/>
        <end position="340"/>
    </location>
</feature>
<dbReference type="AlphaFoldDB" id="A0A943I681"/>
<feature type="region of interest" description="Disordered" evidence="1">
    <location>
        <begin position="318"/>
        <end position="349"/>
    </location>
</feature>
<dbReference type="Proteomes" id="UP000754226">
    <property type="component" value="Unassembled WGS sequence"/>
</dbReference>
<protein>
    <submittedName>
        <fullName evidence="3">Uncharacterized protein</fullName>
    </submittedName>
</protein>
<name>A0A943I681_9FIRM</name>
<feature type="signal peptide" evidence="2">
    <location>
        <begin position="1"/>
        <end position="26"/>
    </location>
</feature>
<evidence type="ECO:0000256" key="2">
    <source>
        <dbReference type="SAM" id="SignalP"/>
    </source>
</evidence>
<evidence type="ECO:0000256" key="1">
    <source>
        <dbReference type="SAM" id="MobiDB-lite"/>
    </source>
</evidence>
<keyword evidence="2" id="KW-0732">Signal</keyword>
<organism evidence="3 4">
    <name type="scientific">Acidaminococcus intestini</name>
    <dbReference type="NCBI Taxonomy" id="187327"/>
    <lineage>
        <taxon>Bacteria</taxon>
        <taxon>Bacillati</taxon>
        <taxon>Bacillota</taxon>
        <taxon>Negativicutes</taxon>
        <taxon>Acidaminococcales</taxon>
        <taxon>Acidaminococcaceae</taxon>
        <taxon>Acidaminococcus</taxon>
    </lineage>
</organism>
<comment type="caution">
    <text evidence="3">The sequence shown here is derived from an EMBL/GenBank/DDBJ whole genome shotgun (WGS) entry which is preliminary data.</text>
</comment>
<reference evidence="3" key="1">
    <citation type="submission" date="2021-02" db="EMBL/GenBank/DDBJ databases">
        <title>Infant gut strain persistence is associated with maternal origin, phylogeny, and functional potential including surface adhesion and iron acquisition.</title>
        <authorList>
            <person name="Lou Y.C."/>
        </authorList>
    </citation>
    <scope>NUCLEOTIDE SEQUENCE</scope>
    <source>
        <strain evidence="3">L3_106_000M1_dasL3_106_000M1_concoct_15</strain>
    </source>
</reference>